<dbReference type="Pfam" id="PF14072">
    <property type="entry name" value="DndB"/>
    <property type="match status" value="1"/>
</dbReference>
<dbReference type="InterPro" id="IPR017642">
    <property type="entry name" value="DNA_S_mod_DndB"/>
</dbReference>
<evidence type="ECO:0000313" key="2">
    <source>
        <dbReference type="Proteomes" id="UP000237608"/>
    </source>
</evidence>
<proteinExistence type="predicted"/>
<organism evidence="1 2">
    <name type="scientific">Polaribacter gangjinensis</name>
    <dbReference type="NCBI Taxonomy" id="574710"/>
    <lineage>
        <taxon>Bacteria</taxon>
        <taxon>Pseudomonadati</taxon>
        <taxon>Bacteroidota</taxon>
        <taxon>Flavobacteriia</taxon>
        <taxon>Flavobacteriales</taxon>
        <taxon>Flavobacteriaceae</taxon>
    </lineage>
</organism>
<evidence type="ECO:0008006" key="3">
    <source>
        <dbReference type="Google" id="ProtNLM"/>
    </source>
</evidence>
<sequence length="508" mass="58842">MIKDELINKCTTESEKETALFFDRLGLKCVDLGFKIYDSKNNVTGEIDGIFLDEENEVILIYDESKQQKKSNDKITKFFTKWSNQNNEAKIFETLPNLAFYPIHILYINKVQNRDETDLSSIEYLLKSNTSILHKDDFEYFLHLSENIGKWTKNDLYNLIDVFPPQQRIEIDATQIYIGNTPAYIFADRPDKILKYSYVSRRRDQDEGYQRMVDIKRVKEIKTNLEEGKIEGFPNSVLLNSTIKLNPEPYTKSQCPKQVKISIPNHYSSCRIVDGQHRILSFSLLDNITQTKFSLPIVLIDNMSISDEIKMFLDINNNAKSVDTNLEYELISKLNWENTSKNSLIKTAVRVVKELEKKNPLKGNIYRGIVGDTKKEKITLLSIVNSMIKNKFIDYSGGLFQIEANQNDTKTPASFIQTSLVEINKSSKQKDYFFSNRGIELTFNYLAEIIDYEESEKEKLEEVIKLKTVELISIVDDKNEELRKFQGAQGNKEALDLVLKHLEKKVDA</sequence>
<gene>
    <name evidence="1" type="ORF">BTO13_02675</name>
</gene>
<dbReference type="CDD" id="cd16413">
    <property type="entry name" value="DGQHR_domain"/>
    <property type="match status" value="1"/>
</dbReference>
<dbReference type="RefSeq" id="WP_105045392.1">
    <property type="nucleotide sequence ID" value="NZ_CP150662.1"/>
</dbReference>
<name>A0A2S7WAI0_9FLAO</name>
<evidence type="ECO:0000313" key="1">
    <source>
        <dbReference type="EMBL" id="PQJ74242.1"/>
    </source>
</evidence>
<dbReference type="InterPro" id="IPR017601">
    <property type="entry name" value="DGQHR-contain_dom"/>
</dbReference>
<dbReference type="OrthoDB" id="9789139at2"/>
<keyword evidence="2" id="KW-1185">Reference proteome</keyword>
<dbReference type="NCBIfam" id="TIGR03187">
    <property type="entry name" value="DGQHR"/>
    <property type="match status" value="1"/>
</dbReference>
<dbReference type="EMBL" id="MSCL01000001">
    <property type="protein sequence ID" value="PQJ74242.1"/>
    <property type="molecule type" value="Genomic_DNA"/>
</dbReference>
<accession>A0A2S7WAI0</accession>
<dbReference type="Proteomes" id="UP000237608">
    <property type="component" value="Unassembled WGS sequence"/>
</dbReference>
<dbReference type="AlphaFoldDB" id="A0A2S7WAI0"/>
<protein>
    <recommendedName>
        <fullName evidence="3">DGQHR domain-containing protein</fullName>
    </recommendedName>
</protein>
<comment type="caution">
    <text evidence="1">The sequence shown here is derived from an EMBL/GenBank/DDBJ whole genome shotgun (WGS) entry which is preliminary data.</text>
</comment>
<reference evidence="1 2" key="1">
    <citation type="submission" date="2016-12" db="EMBL/GenBank/DDBJ databases">
        <title>Trade-off between light-utilization and light-protection in marine flavobacteria.</title>
        <authorList>
            <person name="Kumagai Y."/>
            <person name="Yoshizawa S."/>
            <person name="Kogure K."/>
            <person name="Iwasaki W."/>
        </authorList>
    </citation>
    <scope>NUCLEOTIDE SEQUENCE [LARGE SCALE GENOMIC DNA]</scope>
    <source>
        <strain evidence="1 2">KCTC 22729</strain>
    </source>
</reference>